<feature type="domain" description="Transcription regulator PadR N-terminal" evidence="1">
    <location>
        <begin position="15"/>
        <end position="89"/>
    </location>
</feature>
<dbReference type="PANTHER" id="PTHR33169:SF27">
    <property type="entry name" value="TRANSCRIPTIONAL REGULATOR PADR FAMILY PROTEIN"/>
    <property type="match status" value="1"/>
</dbReference>
<name>A0A841FMN6_9ACTN</name>
<dbReference type="InterPro" id="IPR005149">
    <property type="entry name" value="Tscrpt_reg_PadR_N"/>
</dbReference>
<dbReference type="InterPro" id="IPR036390">
    <property type="entry name" value="WH_DNA-bd_sf"/>
</dbReference>
<evidence type="ECO:0000259" key="1">
    <source>
        <dbReference type="Pfam" id="PF03551"/>
    </source>
</evidence>
<keyword evidence="2" id="KW-0238">DNA-binding</keyword>
<reference evidence="2 3" key="1">
    <citation type="submission" date="2020-08" db="EMBL/GenBank/DDBJ databases">
        <title>Genomic Encyclopedia of Type Strains, Phase IV (KMG-IV): sequencing the most valuable type-strain genomes for metagenomic binning, comparative biology and taxonomic classification.</title>
        <authorList>
            <person name="Goeker M."/>
        </authorList>
    </citation>
    <scope>NUCLEOTIDE SEQUENCE [LARGE SCALE GENOMIC DNA]</scope>
    <source>
        <strain evidence="2 3">YIM 65646</strain>
    </source>
</reference>
<evidence type="ECO:0000313" key="3">
    <source>
        <dbReference type="Proteomes" id="UP000548476"/>
    </source>
</evidence>
<dbReference type="PANTHER" id="PTHR33169">
    <property type="entry name" value="PADR-FAMILY TRANSCRIPTIONAL REGULATOR"/>
    <property type="match status" value="1"/>
</dbReference>
<proteinExistence type="predicted"/>
<gene>
    <name evidence="2" type="ORF">HNR73_002666</name>
</gene>
<dbReference type="EMBL" id="JACHGT010000005">
    <property type="protein sequence ID" value="MBB6034812.1"/>
    <property type="molecule type" value="Genomic_DNA"/>
</dbReference>
<dbReference type="InterPro" id="IPR052509">
    <property type="entry name" value="Metal_resp_DNA-bind_regulator"/>
</dbReference>
<comment type="caution">
    <text evidence="2">The sequence shown here is derived from an EMBL/GenBank/DDBJ whole genome shotgun (WGS) entry which is preliminary data.</text>
</comment>
<evidence type="ECO:0000313" key="2">
    <source>
        <dbReference type="EMBL" id="MBB6034812.1"/>
    </source>
</evidence>
<dbReference type="SUPFAM" id="SSF46785">
    <property type="entry name" value="Winged helix' DNA-binding domain"/>
    <property type="match status" value="1"/>
</dbReference>
<accession>A0A841FMN6</accession>
<organism evidence="2 3">
    <name type="scientific">Phytomonospora endophytica</name>
    <dbReference type="NCBI Taxonomy" id="714109"/>
    <lineage>
        <taxon>Bacteria</taxon>
        <taxon>Bacillati</taxon>
        <taxon>Actinomycetota</taxon>
        <taxon>Actinomycetes</taxon>
        <taxon>Micromonosporales</taxon>
        <taxon>Micromonosporaceae</taxon>
        <taxon>Phytomonospora</taxon>
    </lineage>
</organism>
<dbReference type="GO" id="GO:0003677">
    <property type="term" value="F:DNA binding"/>
    <property type="evidence" value="ECO:0007669"/>
    <property type="project" value="UniProtKB-KW"/>
</dbReference>
<keyword evidence="3" id="KW-1185">Reference proteome</keyword>
<dbReference type="InterPro" id="IPR036388">
    <property type="entry name" value="WH-like_DNA-bd_sf"/>
</dbReference>
<protein>
    <submittedName>
        <fullName evidence="2">DNA-binding PadR family transcriptional regulator</fullName>
    </submittedName>
</protein>
<dbReference type="Pfam" id="PF03551">
    <property type="entry name" value="PadR"/>
    <property type="match status" value="1"/>
</dbReference>
<dbReference type="Gene3D" id="1.10.10.10">
    <property type="entry name" value="Winged helix-like DNA-binding domain superfamily/Winged helix DNA-binding domain"/>
    <property type="match status" value="1"/>
</dbReference>
<sequence>MPKRTTDNPLVLPLMGLLMERPMHPYEMAAVLRERGKDAAVRINRGSLYDVVRAIETAGWITALATVREGGRPARTVYELTPEGRAEFTARLGDQIRRPRREYPAFLTAVAYLGALGPQGALAALREREDRLGELLDAERAALDEALTAAAVPRLHVIEAEYALHQLDGERAWVRAIADEIRAGTLTWPTSPDESENA</sequence>
<dbReference type="AlphaFoldDB" id="A0A841FMN6"/>
<dbReference type="RefSeq" id="WP_184787676.1">
    <property type="nucleotide sequence ID" value="NZ_BONT01000067.1"/>
</dbReference>
<dbReference type="Proteomes" id="UP000548476">
    <property type="component" value="Unassembled WGS sequence"/>
</dbReference>